<dbReference type="FunFam" id="1.10.630.10:FF:000019">
    <property type="entry name" value="Cytochrome P450 family protein"/>
    <property type="match status" value="2"/>
</dbReference>
<keyword evidence="10" id="KW-0503">Monooxygenase</keyword>
<dbReference type="InterPro" id="IPR036396">
    <property type="entry name" value="Cyt_P450_sf"/>
</dbReference>
<dbReference type="InterPro" id="IPR002401">
    <property type="entry name" value="Cyt_P450_E_grp-I"/>
</dbReference>
<dbReference type="PANTHER" id="PTHR24298">
    <property type="entry name" value="FLAVONOID 3'-MONOOXYGENASE-RELATED"/>
    <property type="match status" value="1"/>
</dbReference>
<dbReference type="GO" id="GO:0016709">
    <property type="term" value="F:oxidoreductase activity, acting on paired donors, with incorporation or reduction of molecular oxygen, NAD(P)H as one donor, and incorporation of one atom of oxygen"/>
    <property type="evidence" value="ECO:0007669"/>
    <property type="project" value="TreeGrafter"/>
</dbReference>
<keyword evidence="11 12" id="KW-0472">Membrane</keyword>
<sequence>MATMILVDFQNCFILILLCFFSFLGYSLFFKKPKNSPGYDLPPSPPSLPIIGHFHFLFSSLTHKSLQKLSTKYGPLLHIRIFNVPAILASSASVAYEIFKSHDVNVSSRGAVAIGESLVFGTFGIIHAPYGDYWKFMKKIIATKLLRPQILERSRGIRAEELHRFYGSLVEKARNNESVGISKEAMKLMNNTLCRMSMGRSFTEENGEAEKVRVLVEESNALTKKRILASLLRRPLEILRIPLFKKEIMSVSDRFGELLERILVEHEEKLEENHQDKDAMDELLAACQDEEAEYKITRNHIKALFVEQFIGGTDTSVQTTQWAMAEILNNHKVLDKLREEIDSAVGCSRLIQEMDLPNLPYLQAVVKEALRLHPPGPLLVRKFQEGCEIKGFYIPEKTILVINAYAVMRDPDSWKDPDDFKPERFLSSKEDEKHQELKFLPFGGGRRACPGGNLSQIIVGTAIGVMVQCFDWKIEGGKVNMEEAVEGMNVSMMHPLKCVPNSPGYDLPPSPPSLPIIGHLPLLFSSLTHKSLQKLSTKYGPLLHIRIFNVPVILASSASVAYEIFKSHDVNVSSRDLAVNGESLVFGSYGIMHAPYGDYWKFMKKIITTKLLRPQTLERSRGIRAEELHRFYGSLVEKARNNESVGISKEAMKLMNNTLCRMSMGRSFTEENGEAGKVRFLVEESNALTKKRILASLLRRPLEILRIPLFKKEIMSVSDRFGELLERILVEHEEKLEENHQDKDVMDELLAACQDEEAEYKITRNHIKALFVEQFIGGTDTSVQTTQWAMAEILNNHKVLDKLREEIDSAVGCSRLIQEMDLPNLPYLQAVVKEALRLHPPGPLLVRKFQEGCEIKGFYIPEKTILVINAYAVMRDPDSWKDPDDFKPERFLSSKEDEKHQELKFLPFGGGRRACPGGNLSQIIVGTAIGVMVQCFDWKIEGGKVNMEEAVEGMSLSMVHPLKCTPIPRPQALAFTCNL</sequence>
<evidence type="ECO:0000313" key="13">
    <source>
        <dbReference type="EMBL" id="KAG2317544.1"/>
    </source>
</evidence>
<keyword evidence="9" id="KW-0408">Iron</keyword>
<evidence type="ECO:0000256" key="7">
    <source>
        <dbReference type="ARBA" id="ARBA00022989"/>
    </source>
</evidence>
<evidence type="ECO:0000256" key="4">
    <source>
        <dbReference type="ARBA" id="ARBA00022617"/>
    </source>
</evidence>
<dbReference type="InterPro" id="IPR001128">
    <property type="entry name" value="Cyt_P450"/>
</dbReference>
<protein>
    <recommendedName>
        <fullName evidence="15">Cytochrome P450</fullName>
    </recommendedName>
</protein>
<dbReference type="AlphaFoldDB" id="A0A8X8AYP8"/>
<evidence type="ECO:0000256" key="11">
    <source>
        <dbReference type="ARBA" id="ARBA00023136"/>
    </source>
</evidence>
<comment type="similarity">
    <text evidence="3">Belongs to the cytochrome P450 family.</text>
</comment>
<evidence type="ECO:0000313" key="14">
    <source>
        <dbReference type="Proteomes" id="UP000886595"/>
    </source>
</evidence>
<evidence type="ECO:0000256" key="6">
    <source>
        <dbReference type="ARBA" id="ARBA00022723"/>
    </source>
</evidence>
<evidence type="ECO:0000256" key="9">
    <source>
        <dbReference type="ARBA" id="ARBA00023004"/>
    </source>
</evidence>
<dbReference type="InterPro" id="IPR017972">
    <property type="entry name" value="Cyt_P450_CS"/>
</dbReference>
<dbReference type="SUPFAM" id="SSF48264">
    <property type="entry name" value="Cytochrome P450"/>
    <property type="match status" value="2"/>
</dbReference>
<evidence type="ECO:0000256" key="12">
    <source>
        <dbReference type="SAM" id="Phobius"/>
    </source>
</evidence>
<dbReference type="InterPro" id="IPR051103">
    <property type="entry name" value="Plant_metabolite_P450s"/>
</dbReference>
<organism evidence="13 14">
    <name type="scientific">Brassica carinata</name>
    <name type="common">Ethiopian mustard</name>
    <name type="synonym">Abyssinian cabbage</name>
    <dbReference type="NCBI Taxonomy" id="52824"/>
    <lineage>
        <taxon>Eukaryota</taxon>
        <taxon>Viridiplantae</taxon>
        <taxon>Streptophyta</taxon>
        <taxon>Embryophyta</taxon>
        <taxon>Tracheophyta</taxon>
        <taxon>Spermatophyta</taxon>
        <taxon>Magnoliopsida</taxon>
        <taxon>eudicotyledons</taxon>
        <taxon>Gunneridae</taxon>
        <taxon>Pentapetalae</taxon>
        <taxon>rosids</taxon>
        <taxon>malvids</taxon>
        <taxon>Brassicales</taxon>
        <taxon>Brassicaceae</taxon>
        <taxon>Brassiceae</taxon>
        <taxon>Brassica</taxon>
    </lineage>
</organism>
<dbReference type="PRINTS" id="PR00463">
    <property type="entry name" value="EP450I"/>
</dbReference>
<feature type="transmembrane region" description="Helical" evidence="12">
    <location>
        <begin position="78"/>
        <end position="99"/>
    </location>
</feature>
<keyword evidence="5 12" id="KW-0812">Transmembrane</keyword>
<keyword evidence="8" id="KW-0560">Oxidoreductase</keyword>
<keyword evidence="6" id="KW-0479">Metal-binding</keyword>
<dbReference type="PROSITE" id="PS00086">
    <property type="entry name" value="CYTOCHROME_P450"/>
    <property type="match status" value="2"/>
</dbReference>
<reference evidence="13 14" key="1">
    <citation type="submission" date="2020-02" db="EMBL/GenBank/DDBJ databases">
        <authorList>
            <person name="Ma Q."/>
            <person name="Huang Y."/>
            <person name="Song X."/>
            <person name="Pei D."/>
        </authorList>
    </citation>
    <scope>NUCLEOTIDE SEQUENCE [LARGE SCALE GENOMIC DNA]</scope>
    <source>
        <strain evidence="13">Sxm20200214</strain>
        <tissue evidence="13">Leaf</tissue>
    </source>
</reference>
<keyword evidence="14" id="KW-1185">Reference proteome</keyword>
<feature type="transmembrane region" description="Helical" evidence="12">
    <location>
        <begin position="111"/>
        <end position="130"/>
    </location>
</feature>
<keyword evidence="4" id="KW-0349">Heme</keyword>
<comment type="cofactor">
    <cofactor evidence="1">
        <name>heme</name>
        <dbReference type="ChEBI" id="CHEBI:30413"/>
    </cofactor>
</comment>
<dbReference type="PRINTS" id="PR00385">
    <property type="entry name" value="P450"/>
</dbReference>
<dbReference type="Proteomes" id="UP000886595">
    <property type="component" value="Unassembled WGS sequence"/>
</dbReference>
<dbReference type="GO" id="GO:0016020">
    <property type="term" value="C:membrane"/>
    <property type="evidence" value="ECO:0007669"/>
    <property type="project" value="UniProtKB-SubCell"/>
</dbReference>
<dbReference type="Gene3D" id="1.10.630.10">
    <property type="entry name" value="Cytochrome P450"/>
    <property type="match status" value="2"/>
</dbReference>
<dbReference type="GO" id="GO:0005506">
    <property type="term" value="F:iron ion binding"/>
    <property type="evidence" value="ECO:0007669"/>
    <property type="project" value="InterPro"/>
</dbReference>
<evidence type="ECO:0000256" key="5">
    <source>
        <dbReference type="ARBA" id="ARBA00022692"/>
    </source>
</evidence>
<evidence type="ECO:0000256" key="3">
    <source>
        <dbReference type="ARBA" id="ARBA00010617"/>
    </source>
</evidence>
<dbReference type="CDD" id="cd20655">
    <property type="entry name" value="CYP93"/>
    <property type="match status" value="2"/>
</dbReference>
<evidence type="ECO:0000256" key="2">
    <source>
        <dbReference type="ARBA" id="ARBA00004167"/>
    </source>
</evidence>
<comment type="caution">
    <text evidence="13">The sequence shown here is derived from an EMBL/GenBank/DDBJ whole genome shotgun (WGS) entry which is preliminary data.</text>
</comment>
<name>A0A8X8AYP8_BRACI</name>
<accession>A0A8X8AYP8</accession>
<gene>
    <name evidence="13" type="ORF">Bca52824_020666</name>
</gene>
<dbReference type="Pfam" id="PF00067">
    <property type="entry name" value="p450"/>
    <property type="match status" value="2"/>
</dbReference>
<comment type="subcellular location">
    <subcellularLocation>
        <location evidence="2">Membrane</location>
        <topology evidence="2">Single-pass membrane protein</topology>
    </subcellularLocation>
</comment>
<evidence type="ECO:0008006" key="15">
    <source>
        <dbReference type="Google" id="ProtNLM"/>
    </source>
</evidence>
<proteinExistence type="inferred from homology"/>
<evidence type="ECO:0000256" key="10">
    <source>
        <dbReference type="ARBA" id="ARBA00023033"/>
    </source>
</evidence>
<dbReference type="OrthoDB" id="3934656at2759"/>
<dbReference type="PANTHER" id="PTHR24298:SF630">
    <property type="entry name" value="CYTOCHROME P450 705A1-RELATED"/>
    <property type="match status" value="1"/>
</dbReference>
<evidence type="ECO:0000256" key="8">
    <source>
        <dbReference type="ARBA" id="ARBA00023002"/>
    </source>
</evidence>
<feature type="transmembrane region" description="Helical" evidence="12">
    <location>
        <begin position="12"/>
        <end position="30"/>
    </location>
</feature>
<evidence type="ECO:0000256" key="1">
    <source>
        <dbReference type="ARBA" id="ARBA00001971"/>
    </source>
</evidence>
<dbReference type="GO" id="GO:0020037">
    <property type="term" value="F:heme binding"/>
    <property type="evidence" value="ECO:0007669"/>
    <property type="project" value="InterPro"/>
</dbReference>
<keyword evidence="7 12" id="KW-1133">Transmembrane helix</keyword>
<dbReference type="EMBL" id="JAAMPC010000004">
    <property type="protein sequence ID" value="KAG2317544.1"/>
    <property type="molecule type" value="Genomic_DNA"/>
</dbReference>